<dbReference type="Pfam" id="PF00149">
    <property type="entry name" value="Metallophos"/>
    <property type="match status" value="1"/>
</dbReference>
<dbReference type="InterPro" id="IPR041805">
    <property type="entry name" value="ASMase/PPN1_MPP"/>
</dbReference>
<dbReference type="Pfam" id="PF19272">
    <property type="entry name" value="ASMase_C"/>
    <property type="match status" value="1"/>
</dbReference>
<dbReference type="InterPro" id="IPR029052">
    <property type="entry name" value="Metallo-depent_PP-like"/>
</dbReference>
<accession>A0A2P2I9G1</accession>
<feature type="domain" description="Sphingomyelin phosphodiesterase C-terminal" evidence="12">
    <location>
        <begin position="352"/>
        <end position="479"/>
    </location>
</feature>
<keyword evidence="8" id="KW-0325">Glycoprotein</keyword>
<evidence type="ECO:0000256" key="8">
    <source>
        <dbReference type="ARBA" id="ARBA00023180"/>
    </source>
</evidence>
<feature type="domain" description="Calcineurin-like phosphoesterase" evidence="11">
    <location>
        <begin position="66"/>
        <end position="331"/>
    </location>
</feature>
<feature type="binding site" evidence="9">
    <location>
        <position position="294"/>
    </location>
    <ligand>
        <name>Zn(2+)</name>
        <dbReference type="ChEBI" id="CHEBI:29105"/>
        <label>2</label>
    </ligand>
</feature>
<evidence type="ECO:0000256" key="9">
    <source>
        <dbReference type="PIRSR" id="PIRSR000948-1"/>
    </source>
</evidence>
<dbReference type="GO" id="GO:0006685">
    <property type="term" value="P:sphingomyelin catabolic process"/>
    <property type="evidence" value="ECO:0007669"/>
    <property type="project" value="InterPro"/>
</dbReference>
<dbReference type="InterPro" id="IPR011160">
    <property type="entry name" value="Sphingomy_PDE"/>
</dbReference>
<feature type="disulfide bond" evidence="10">
    <location>
        <begin position="88"/>
        <end position="94"/>
    </location>
</feature>
<evidence type="ECO:0000256" key="1">
    <source>
        <dbReference type="ARBA" id="ARBA00004613"/>
    </source>
</evidence>
<feature type="binding site" evidence="9">
    <location>
        <position position="75"/>
    </location>
    <ligand>
        <name>Zn(2+)</name>
        <dbReference type="ChEBI" id="CHEBI:29105"/>
        <label>1</label>
    </ligand>
</feature>
<dbReference type="CDD" id="cd00842">
    <property type="entry name" value="MPP_ASMase"/>
    <property type="match status" value="1"/>
</dbReference>
<keyword evidence="6" id="KW-0378">Hydrolase</keyword>
<feature type="binding site" evidence="9">
    <location>
        <position position="147"/>
    </location>
    <ligand>
        <name>Zn(2+)</name>
        <dbReference type="ChEBI" id="CHEBI:29105"/>
        <label>1</label>
    </ligand>
</feature>
<comment type="subcellular location">
    <subcellularLocation>
        <location evidence="1">Secreted</location>
    </subcellularLocation>
</comment>
<evidence type="ECO:0000259" key="12">
    <source>
        <dbReference type="Pfam" id="PF19272"/>
    </source>
</evidence>
<dbReference type="GO" id="GO:0005615">
    <property type="term" value="C:extracellular space"/>
    <property type="evidence" value="ECO:0007669"/>
    <property type="project" value="TreeGrafter"/>
</dbReference>
<dbReference type="PIRSF" id="PIRSF000948">
    <property type="entry name" value="Sphingomy_PDE"/>
    <property type="match status" value="1"/>
</dbReference>
<name>A0A2P2I9G1_9CRUS</name>
<keyword evidence="7 9" id="KW-0862">Zinc</keyword>
<feature type="disulfide bond" evidence="10">
    <location>
        <begin position="456"/>
        <end position="460"/>
    </location>
</feature>
<dbReference type="Gene3D" id="3.60.21.10">
    <property type="match status" value="1"/>
</dbReference>
<feature type="binding site" evidence="9">
    <location>
        <position position="147"/>
    </location>
    <ligand>
        <name>Zn(2+)</name>
        <dbReference type="ChEBI" id="CHEBI:29105"/>
        <label>2</label>
    </ligand>
</feature>
<evidence type="ECO:0000256" key="5">
    <source>
        <dbReference type="ARBA" id="ARBA00022729"/>
    </source>
</evidence>
<feature type="binding site" evidence="9">
    <location>
        <position position="73"/>
    </location>
    <ligand>
        <name>Zn(2+)</name>
        <dbReference type="ChEBI" id="CHEBI:29105"/>
        <label>1</label>
    </ligand>
</feature>
<evidence type="ECO:0000256" key="10">
    <source>
        <dbReference type="PIRSR" id="PIRSR000948-2"/>
    </source>
</evidence>
<dbReference type="InterPro" id="IPR004843">
    <property type="entry name" value="Calcineurin-like_PHP"/>
</dbReference>
<proteinExistence type="evidence at transcript level"/>
<sequence length="483" mass="55369">MLEILKPQISWILTNADLTGKDMCATLFTAENCQSDNPDRVWDVEMPDVPKPVLVVPDIPTDGPTIKVLHLADTHYDPEYLPGGNANCPELVFCCRAESGEVLHPNDAAGYWGDYRFCDSPRWTLESIYTHIQEQHPDISFIIWTGDLMPHNVWNTSREGNLKIIRDSVALVQEYFPGIPVFPAIGNHEAHPVNGYPQPYIDNEFDISWLYDEIADIWQTWLPANVAERIMYSASYVTEVFQNLRIISLNTNYCYSSNWWLLYDSNDPGEELYWLAQELQRAEDDGVFVYIISHIPTGDPNCQYSWSHQHNKIIARYEGVIAGLFYGHTHKDHFQVFFDPDQPDRTIEVAYIAESQTPYKKLNPGYKVYTVDAGRPEATYTVLDHENWYFDLDQANFEGSPTFQLLYTAKEEYGMSDLSVQSHLDLIYRMAANSTLFDLFYKNYVKAARPSLEGGCNSVCKDELLCKLITADRSDLSHCDTLP</sequence>
<dbReference type="EMBL" id="IACF01005062">
    <property type="protein sequence ID" value="LAB70649.1"/>
    <property type="molecule type" value="mRNA"/>
</dbReference>
<dbReference type="GO" id="GO:0016020">
    <property type="term" value="C:membrane"/>
    <property type="evidence" value="ECO:0007669"/>
    <property type="project" value="GOC"/>
</dbReference>
<evidence type="ECO:0000256" key="4">
    <source>
        <dbReference type="ARBA" id="ARBA00022723"/>
    </source>
</evidence>
<evidence type="ECO:0000256" key="3">
    <source>
        <dbReference type="ARBA" id="ARBA00022525"/>
    </source>
</evidence>
<evidence type="ECO:0000256" key="6">
    <source>
        <dbReference type="ARBA" id="ARBA00022801"/>
    </source>
</evidence>
<comment type="cofactor">
    <cofactor evidence="9">
        <name>Zn(2+)</name>
        <dbReference type="ChEBI" id="CHEBI:29105"/>
    </cofactor>
    <text evidence="9">Binds 2 Zn(2+) ions per subunit.</text>
</comment>
<feature type="binding site" evidence="9">
    <location>
        <position position="187"/>
    </location>
    <ligand>
        <name>Zn(2+)</name>
        <dbReference type="ChEBI" id="CHEBI:29105"/>
        <label>2</label>
    </ligand>
</feature>
<evidence type="ECO:0000256" key="7">
    <source>
        <dbReference type="ARBA" id="ARBA00022833"/>
    </source>
</evidence>
<dbReference type="InterPro" id="IPR045473">
    <property type="entry name" value="ASM_C"/>
</dbReference>
<evidence type="ECO:0000256" key="2">
    <source>
        <dbReference type="ARBA" id="ARBA00008234"/>
    </source>
</evidence>
<feature type="binding site" evidence="9">
    <location>
        <position position="330"/>
    </location>
    <ligand>
        <name>Zn(2+)</name>
        <dbReference type="ChEBI" id="CHEBI:29105"/>
        <label>1</label>
    </ligand>
</feature>
<keyword evidence="5" id="KW-0732">Signal</keyword>
<dbReference type="GO" id="GO:0061750">
    <property type="term" value="F:acid sphingomyelin phosphodiesterase activity"/>
    <property type="evidence" value="ECO:0007669"/>
    <property type="project" value="TreeGrafter"/>
</dbReference>
<organism evidence="13">
    <name type="scientific">Hirondellea gigas</name>
    <dbReference type="NCBI Taxonomy" id="1518452"/>
    <lineage>
        <taxon>Eukaryota</taxon>
        <taxon>Metazoa</taxon>
        <taxon>Ecdysozoa</taxon>
        <taxon>Arthropoda</taxon>
        <taxon>Crustacea</taxon>
        <taxon>Multicrustacea</taxon>
        <taxon>Malacostraca</taxon>
        <taxon>Eumalacostraca</taxon>
        <taxon>Peracarida</taxon>
        <taxon>Amphipoda</taxon>
        <taxon>Amphilochidea</taxon>
        <taxon>Lysianassida</taxon>
        <taxon>Lysianassidira</taxon>
        <taxon>Lysianassoidea</taxon>
        <taxon>Lysianassidae</taxon>
        <taxon>Hirondellea</taxon>
    </lineage>
</organism>
<evidence type="ECO:0000313" key="13">
    <source>
        <dbReference type="EMBL" id="LAB70649.1"/>
    </source>
</evidence>
<dbReference type="SUPFAM" id="SSF56300">
    <property type="entry name" value="Metallo-dependent phosphatases"/>
    <property type="match status" value="1"/>
</dbReference>
<feature type="disulfide bond" evidence="10">
    <location>
        <begin position="95"/>
        <end position="118"/>
    </location>
</feature>
<keyword evidence="3" id="KW-0964">Secreted</keyword>
<dbReference type="GO" id="GO:0046513">
    <property type="term" value="P:ceramide biosynthetic process"/>
    <property type="evidence" value="ECO:0007669"/>
    <property type="project" value="TreeGrafter"/>
</dbReference>
<dbReference type="GO" id="GO:0046872">
    <property type="term" value="F:metal ion binding"/>
    <property type="evidence" value="ECO:0007669"/>
    <property type="project" value="UniProtKB-KW"/>
</dbReference>
<reference evidence="13" key="1">
    <citation type="journal article" date="2018" name="Biosci. Biotechnol. Biochem.">
        <title>Polysaccharide hydrolase of the hadal zone amphipods Hirondellea gigas.</title>
        <authorList>
            <person name="Kobayashi H."/>
            <person name="Nagahama T."/>
            <person name="Arai W."/>
            <person name="Sasagawa Y."/>
            <person name="Umeda M."/>
            <person name="Hayashi T."/>
            <person name="Nikaido I."/>
            <person name="Watanabe H."/>
            <person name="Oguri K."/>
            <person name="Kitazato H."/>
            <person name="Fujioka K."/>
            <person name="Kido Y."/>
            <person name="Takami H."/>
        </authorList>
    </citation>
    <scope>NUCLEOTIDE SEQUENCE</scope>
    <source>
        <tissue evidence="13">Whole body</tissue>
    </source>
</reference>
<comment type="similarity">
    <text evidence="2">Belongs to the acid sphingomyelinase family.</text>
</comment>
<feature type="binding site" evidence="9">
    <location>
        <position position="328"/>
    </location>
    <ligand>
        <name>Zn(2+)</name>
        <dbReference type="ChEBI" id="CHEBI:29105"/>
        <label>2</label>
    </ligand>
</feature>
<dbReference type="PANTHER" id="PTHR10340:SF29">
    <property type="entry name" value="SPHINGOMYELIN PHOSPHODIESTERASE"/>
    <property type="match status" value="1"/>
</dbReference>
<keyword evidence="10" id="KW-1015">Disulfide bond</keyword>
<feature type="disulfide bond" evidence="10">
    <location>
        <begin position="254"/>
        <end position="302"/>
    </location>
</feature>
<dbReference type="GO" id="GO:0005764">
    <property type="term" value="C:lysosome"/>
    <property type="evidence" value="ECO:0007669"/>
    <property type="project" value="TreeGrafter"/>
</dbReference>
<dbReference type="PANTHER" id="PTHR10340">
    <property type="entry name" value="SPHINGOMYELIN PHOSPHODIESTERASE"/>
    <property type="match status" value="1"/>
</dbReference>
<dbReference type="AlphaFoldDB" id="A0A2P2I9G1"/>
<evidence type="ECO:0000259" key="11">
    <source>
        <dbReference type="Pfam" id="PF00149"/>
    </source>
</evidence>
<protein>
    <submittedName>
        <fullName evidence="13">Sphingomyelin phosphodiesterase-like</fullName>
    </submittedName>
</protein>
<keyword evidence="4 9" id="KW-0479">Metal-binding</keyword>